<feature type="signal peptide" evidence="1">
    <location>
        <begin position="1"/>
        <end position="20"/>
    </location>
</feature>
<gene>
    <name evidence="2" type="ORF">SPIRO4BDMA_40052</name>
</gene>
<feature type="chain" id="PRO_5018001834" description="Spore coat protein U domain-containing protein" evidence="1">
    <location>
        <begin position="21"/>
        <end position="156"/>
    </location>
</feature>
<sequence length="156" mass="16796">MKLRYIALVIIFSLGVSAFAATNGTVAISGIVPESVILSVSSSHVNLTANRGSESMISVTTLTVWSSGHWVIAVESKNGGYLLNSDDLQEKIHYLFTLGILTQSPEELKSPWTSEVQSPTSKVGLALPLAILLQTEGQMIGEGTYEDLLTINIKQF</sequence>
<keyword evidence="1" id="KW-0732">Signal</keyword>
<evidence type="ECO:0008006" key="3">
    <source>
        <dbReference type="Google" id="ProtNLM"/>
    </source>
</evidence>
<evidence type="ECO:0000256" key="1">
    <source>
        <dbReference type="SAM" id="SignalP"/>
    </source>
</evidence>
<reference evidence="2" key="1">
    <citation type="submission" date="2017-02" db="EMBL/GenBank/DDBJ databases">
        <authorList>
            <person name="Regsiter A."/>
            <person name="William W."/>
        </authorList>
    </citation>
    <scope>NUCLEOTIDE SEQUENCE</scope>
    <source>
        <strain evidence="2">BdmA 4</strain>
    </source>
</reference>
<evidence type="ECO:0000313" key="2">
    <source>
        <dbReference type="EMBL" id="SLM17483.1"/>
    </source>
</evidence>
<dbReference type="EMBL" id="FWDO01000004">
    <property type="protein sequence ID" value="SLM17483.1"/>
    <property type="molecule type" value="Genomic_DNA"/>
</dbReference>
<dbReference type="AlphaFoldDB" id="A0A3P3XNJ8"/>
<protein>
    <recommendedName>
        <fullName evidence="3">Spore coat protein U domain-containing protein</fullName>
    </recommendedName>
</protein>
<name>A0A3P3XNJ8_9SPIR</name>
<organism evidence="2">
    <name type="scientific">uncultured spirochete</name>
    <dbReference type="NCBI Taxonomy" id="156406"/>
    <lineage>
        <taxon>Bacteria</taxon>
        <taxon>Pseudomonadati</taxon>
        <taxon>Spirochaetota</taxon>
        <taxon>Spirochaetia</taxon>
        <taxon>Spirochaetales</taxon>
        <taxon>environmental samples</taxon>
    </lineage>
</organism>
<proteinExistence type="predicted"/>
<accession>A0A3P3XNJ8</accession>